<keyword evidence="3" id="KW-1185">Reference proteome</keyword>
<dbReference type="RefSeq" id="WP_093615813.1">
    <property type="nucleotide sequence ID" value="NZ_FNFF01000016.1"/>
</dbReference>
<name>A0A1G9GPQ0_9ACTN</name>
<proteinExistence type="predicted"/>
<dbReference type="Proteomes" id="UP000199155">
    <property type="component" value="Unassembled WGS sequence"/>
</dbReference>
<organism evidence="2 3">
    <name type="scientific">Streptomyces indicus</name>
    <dbReference type="NCBI Taxonomy" id="417292"/>
    <lineage>
        <taxon>Bacteria</taxon>
        <taxon>Bacillati</taxon>
        <taxon>Actinomycetota</taxon>
        <taxon>Actinomycetes</taxon>
        <taxon>Kitasatosporales</taxon>
        <taxon>Streptomycetaceae</taxon>
        <taxon>Streptomyces</taxon>
    </lineage>
</organism>
<feature type="transmembrane region" description="Helical" evidence="1">
    <location>
        <begin position="75"/>
        <end position="94"/>
    </location>
</feature>
<sequence length="115" mass="11885">MSPTTGWILLGTCTLLVLLPSIALMGGWIPSVIRHRPGPVRLLGAGGAALYGAALCAFLPRVAHADRDIVTAGEYGAVLMCAVTVALAVAYDVILGPSWTPDGAERNGVRCASDR</sequence>
<accession>A0A1G9GPQ0</accession>
<keyword evidence="1" id="KW-0812">Transmembrane</keyword>
<feature type="transmembrane region" description="Helical" evidence="1">
    <location>
        <begin position="42"/>
        <end position="63"/>
    </location>
</feature>
<protein>
    <submittedName>
        <fullName evidence="2">Uncharacterized protein</fullName>
    </submittedName>
</protein>
<evidence type="ECO:0000256" key="1">
    <source>
        <dbReference type="SAM" id="Phobius"/>
    </source>
</evidence>
<dbReference type="EMBL" id="FNFF01000016">
    <property type="protein sequence ID" value="SDL02659.1"/>
    <property type="molecule type" value="Genomic_DNA"/>
</dbReference>
<reference evidence="2 3" key="1">
    <citation type="submission" date="2016-10" db="EMBL/GenBank/DDBJ databases">
        <authorList>
            <person name="de Groot N.N."/>
        </authorList>
    </citation>
    <scope>NUCLEOTIDE SEQUENCE [LARGE SCALE GENOMIC DNA]</scope>
    <source>
        <strain evidence="2 3">CGMCC 4.5727</strain>
    </source>
</reference>
<keyword evidence="1" id="KW-0472">Membrane</keyword>
<evidence type="ECO:0000313" key="3">
    <source>
        <dbReference type="Proteomes" id="UP000199155"/>
    </source>
</evidence>
<gene>
    <name evidence="2" type="ORF">SAMN05421806_116133</name>
</gene>
<keyword evidence="1" id="KW-1133">Transmembrane helix</keyword>
<dbReference type="AlphaFoldDB" id="A0A1G9GPQ0"/>
<evidence type="ECO:0000313" key="2">
    <source>
        <dbReference type="EMBL" id="SDL02659.1"/>
    </source>
</evidence>
<feature type="transmembrane region" description="Helical" evidence="1">
    <location>
        <begin position="6"/>
        <end position="30"/>
    </location>
</feature>